<organism evidence="1 2">
    <name type="scientific">Cerrena zonata</name>
    <dbReference type="NCBI Taxonomy" id="2478898"/>
    <lineage>
        <taxon>Eukaryota</taxon>
        <taxon>Fungi</taxon>
        <taxon>Dikarya</taxon>
        <taxon>Basidiomycota</taxon>
        <taxon>Agaricomycotina</taxon>
        <taxon>Agaricomycetes</taxon>
        <taxon>Polyporales</taxon>
        <taxon>Cerrenaceae</taxon>
        <taxon>Cerrena</taxon>
    </lineage>
</organism>
<accession>A0AAW0FVI9</accession>
<reference evidence="1 2" key="1">
    <citation type="submission" date="2022-09" db="EMBL/GenBank/DDBJ databases">
        <authorList>
            <person name="Palmer J.M."/>
        </authorList>
    </citation>
    <scope>NUCLEOTIDE SEQUENCE [LARGE SCALE GENOMIC DNA]</scope>
    <source>
        <strain evidence="1 2">DSM 7382</strain>
    </source>
</reference>
<dbReference type="AlphaFoldDB" id="A0AAW0FVI9"/>
<evidence type="ECO:0000313" key="1">
    <source>
        <dbReference type="EMBL" id="KAK7684911.1"/>
    </source>
</evidence>
<dbReference type="Proteomes" id="UP001385951">
    <property type="component" value="Unassembled WGS sequence"/>
</dbReference>
<proteinExistence type="predicted"/>
<evidence type="ECO:0000313" key="2">
    <source>
        <dbReference type="Proteomes" id="UP001385951"/>
    </source>
</evidence>
<gene>
    <name evidence="1" type="ORF">QCA50_011745</name>
</gene>
<comment type="caution">
    <text evidence="1">The sequence shown here is derived from an EMBL/GenBank/DDBJ whole genome shotgun (WGS) entry which is preliminary data.</text>
</comment>
<keyword evidence="2" id="KW-1185">Reference proteome</keyword>
<protein>
    <submittedName>
        <fullName evidence="1">Uncharacterized protein</fullName>
    </submittedName>
</protein>
<name>A0AAW0FVI9_9APHY</name>
<dbReference type="EMBL" id="JASBNA010000022">
    <property type="protein sequence ID" value="KAK7684911.1"/>
    <property type="molecule type" value="Genomic_DNA"/>
</dbReference>
<sequence length="125" mass="14605">MAQDSIGRVIASSTMRAAWLHLSKGTVGQEHVEIVLPLVCSRSLQSVHRSDFFQRPLFCMLSQFDFSKSRTNPFQTWPLRDRTSSMRFEYHSHQRWFTCFLDWTAFCSSYYVTSSDRLPGLELEV</sequence>